<accession>A0A9P7FCF7</accession>
<proteinExistence type="predicted"/>
<dbReference type="AlphaFoldDB" id="A0A9P7FCF7"/>
<protein>
    <submittedName>
        <fullName evidence="1">Uncharacterized protein</fullName>
    </submittedName>
</protein>
<dbReference type="RefSeq" id="XP_041295260.1">
    <property type="nucleotide sequence ID" value="XM_041441234.1"/>
</dbReference>
<evidence type="ECO:0000313" key="1">
    <source>
        <dbReference type="EMBL" id="KAG2112329.1"/>
    </source>
</evidence>
<organism evidence="1 2">
    <name type="scientific">Suillus discolor</name>
    <dbReference type="NCBI Taxonomy" id="1912936"/>
    <lineage>
        <taxon>Eukaryota</taxon>
        <taxon>Fungi</taxon>
        <taxon>Dikarya</taxon>
        <taxon>Basidiomycota</taxon>
        <taxon>Agaricomycotina</taxon>
        <taxon>Agaricomycetes</taxon>
        <taxon>Agaricomycetidae</taxon>
        <taxon>Boletales</taxon>
        <taxon>Suillineae</taxon>
        <taxon>Suillaceae</taxon>
        <taxon>Suillus</taxon>
    </lineage>
</organism>
<dbReference type="EMBL" id="JABBWM010000015">
    <property type="protein sequence ID" value="KAG2112329.1"/>
    <property type="molecule type" value="Genomic_DNA"/>
</dbReference>
<reference evidence="1" key="1">
    <citation type="journal article" date="2020" name="New Phytol.">
        <title>Comparative genomics reveals dynamic genome evolution in host specialist ectomycorrhizal fungi.</title>
        <authorList>
            <person name="Lofgren L.A."/>
            <person name="Nguyen N.H."/>
            <person name="Vilgalys R."/>
            <person name="Ruytinx J."/>
            <person name="Liao H.L."/>
            <person name="Branco S."/>
            <person name="Kuo A."/>
            <person name="LaButti K."/>
            <person name="Lipzen A."/>
            <person name="Andreopoulos W."/>
            <person name="Pangilinan J."/>
            <person name="Riley R."/>
            <person name="Hundley H."/>
            <person name="Na H."/>
            <person name="Barry K."/>
            <person name="Grigoriev I.V."/>
            <person name="Stajich J.E."/>
            <person name="Kennedy P.G."/>
        </authorList>
    </citation>
    <scope>NUCLEOTIDE SEQUENCE</scope>
    <source>
        <strain evidence="1">FC423</strain>
    </source>
</reference>
<sequence>MARQRTQTGDDKQIALNENKWLALQSHLEQWNSCKGGECHAVLNAAVKEARLLAPKMDKDALKHRKYMYKQWFYNNGACKQRIRKHLIKYGRKWTARETGMKPGEKGMMKHYQWVVMEIMQGLTSDELKEAKATTLAWSQEGPPADIQTNIAKTKGESLMKHFATEMYRQARMRIFMVSAWKEQDEKLMIGGHDFNDKIGSSERFMDTKDWQVILEEWNPYAEEQFNMQEGTDDRVICGKTQQVRQLFHFELDNVTTNGRVRLG</sequence>
<dbReference type="GeneID" id="64703493"/>
<keyword evidence="2" id="KW-1185">Reference proteome</keyword>
<name>A0A9P7FCF7_9AGAM</name>
<dbReference type="Proteomes" id="UP000823399">
    <property type="component" value="Unassembled WGS sequence"/>
</dbReference>
<gene>
    <name evidence="1" type="ORF">F5147DRAFT_771390</name>
</gene>
<comment type="caution">
    <text evidence="1">The sequence shown here is derived from an EMBL/GenBank/DDBJ whole genome shotgun (WGS) entry which is preliminary data.</text>
</comment>
<evidence type="ECO:0000313" key="2">
    <source>
        <dbReference type="Proteomes" id="UP000823399"/>
    </source>
</evidence>
<dbReference type="OrthoDB" id="2690580at2759"/>